<keyword evidence="3" id="KW-0732">Signal</keyword>
<accession>A0A4Q1DB95</accession>
<evidence type="ECO:0000256" key="1">
    <source>
        <dbReference type="ARBA" id="ARBA00004442"/>
    </source>
</evidence>
<keyword evidence="4" id="KW-0472">Membrane</keyword>
<dbReference type="AlphaFoldDB" id="A0A4Q1DB95"/>
<evidence type="ECO:0000256" key="4">
    <source>
        <dbReference type="ARBA" id="ARBA00023136"/>
    </source>
</evidence>
<protein>
    <submittedName>
        <fullName evidence="8">RagB/SusD family nutrient uptake outer membrane protein</fullName>
    </submittedName>
</protein>
<dbReference type="PROSITE" id="PS51257">
    <property type="entry name" value="PROKAR_LIPOPROTEIN"/>
    <property type="match status" value="1"/>
</dbReference>
<dbReference type="RefSeq" id="WP_129002471.1">
    <property type="nucleotide sequence ID" value="NZ_SDHZ01000001.1"/>
</dbReference>
<dbReference type="Proteomes" id="UP000290545">
    <property type="component" value="Unassembled WGS sequence"/>
</dbReference>
<dbReference type="Pfam" id="PF07980">
    <property type="entry name" value="SusD_RagB"/>
    <property type="match status" value="1"/>
</dbReference>
<dbReference type="SUPFAM" id="SSF48452">
    <property type="entry name" value="TPR-like"/>
    <property type="match status" value="1"/>
</dbReference>
<gene>
    <name evidence="8" type="ORF">ESB13_07955</name>
</gene>
<dbReference type="OrthoDB" id="5694214at2"/>
<dbReference type="Gene3D" id="1.25.40.390">
    <property type="match status" value="1"/>
</dbReference>
<keyword evidence="5" id="KW-0998">Cell outer membrane</keyword>
<evidence type="ECO:0000259" key="7">
    <source>
        <dbReference type="Pfam" id="PF14322"/>
    </source>
</evidence>
<organism evidence="8 9">
    <name type="scientific">Filimonas effusa</name>
    <dbReference type="NCBI Taxonomy" id="2508721"/>
    <lineage>
        <taxon>Bacteria</taxon>
        <taxon>Pseudomonadati</taxon>
        <taxon>Bacteroidota</taxon>
        <taxon>Chitinophagia</taxon>
        <taxon>Chitinophagales</taxon>
        <taxon>Chitinophagaceae</taxon>
        <taxon>Filimonas</taxon>
    </lineage>
</organism>
<comment type="similarity">
    <text evidence="2">Belongs to the SusD family.</text>
</comment>
<feature type="domain" description="SusD-like N-terminal" evidence="7">
    <location>
        <begin position="115"/>
        <end position="240"/>
    </location>
</feature>
<sequence length="664" mass="73456">MNKHKLLYFLSFAILVATGCSKKFMEDMKSYDKYGETIFTNETQTGWYLDRMYYDFFYAYKSPTQTLVGVYNGDRSGMTEEIGGIGDWINPQKTLINASDASDYYGAPPSTGITNNSYSRIRNLNFLIDKINTVGAQSLSQSFRNTTRGQALVMRAMQYFDLMRVYGGVPIVTTVQNADAYDESIKLPRATPEEVVNQIVADLDTAANLLPARWDQVANANSWGRLSSVAALALKSRVLLTFASPLFNPDWDNAGNSRWQKALAAGLAAETAAKTAGYGLYGSTAKEWGQMTYANDNAFNPEAIIVQLLSSSNASSGINSNGWERSIRLTSQTGSGGVSVPLEMIDAFPMADGSRPVKGVNYATDTFFMKRDPRFYRTFAFSGCKWGTKESPDAVVWIYRWKYGAATSAVTYSDNNNTMSPVVVRKMSNPNASTSTGLAFSGTDIFEYRYAELLLNIAECYAATGDINSAVSYLEQIRKRVGIPAANHYGIGTLASRHAAIEACLYERRIELAYEGKRFWDLHRWMLYSDDASTGNTCTALGVTPLNGTKRTGKYWQYKTVTGGAASADPLASARTGISIDPDASTFQDQLVKLRTFYKDNLVLTDTDVPMDKDASSQPLTILFRPHYYISGLNASVLSNNTWLQQTKGWLDYSGVPGTFEYRK</sequence>
<keyword evidence="9" id="KW-1185">Reference proteome</keyword>
<evidence type="ECO:0000256" key="3">
    <source>
        <dbReference type="ARBA" id="ARBA00022729"/>
    </source>
</evidence>
<name>A0A4Q1DB95_9BACT</name>
<evidence type="ECO:0000256" key="5">
    <source>
        <dbReference type="ARBA" id="ARBA00023237"/>
    </source>
</evidence>
<comment type="caution">
    <text evidence="8">The sequence shown here is derived from an EMBL/GenBank/DDBJ whole genome shotgun (WGS) entry which is preliminary data.</text>
</comment>
<dbReference type="GO" id="GO:0009279">
    <property type="term" value="C:cell outer membrane"/>
    <property type="evidence" value="ECO:0007669"/>
    <property type="project" value="UniProtKB-SubCell"/>
</dbReference>
<dbReference type="InterPro" id="IPR033985">
    <property type="entry name" value="SusD-like_N"/>
</dbReference>
<dbReference type="InterPro" id="IPR012944">
    <property type="entry name" value="SusD_RagB_dom"/>
</dbReference>
<comment type="subcellular location">
    <subcellularLocation>
        <location evidence="1">Cell outer membrane</location>
    </subcellularLocation>
</comment>
<dbReference type="EMBL" id="SDHZ01000001">
    <property type="protein sequence ID" value="RXK86724.1"/>
    <property type="molecule type" value="Genomic_DNA"/>
</dbReference>
<evidence type="ECO:0000313" key="9">
    <source>
        <dbReference type="Proteomes" id="UP000290545"/>
    </source>
</evidence>
<reference evidence="8 9" key="1">
    <citation type="submission" date="2019-01" db="EMBL/GenBank/DDBJ databases">
        <title>Filimonas sp. strain TTM-71.</title>
        <authorList>
            <person name="Chen W.-M."/>
        </authorList>
    </citation>
    <scope>NUCLEOTIDE SEQUENCE [LARGE SCALE GENOMIC DNA]</scope>
    <source>
        <strain evidence="8 9">TTM-71</strain>
    </source>
</reference>
<dbReference type="Pfam" id="PF14322">
    <property type="entry name" value="SusD-like_3"/>
    <property type="match status" value="1"/>
</dbReference>
<feature type="domain" description="RagB/SusD" evidence="6">
    <location>
        <begin position="301"/>
        <end position="549"/>
    </location>
</feature>
<proteinExistence type="inferred from homology"/>
<evidence type="ECO:0000313" key="8">
    <source>
        <dbReference type="EMBL" id="RXK86724.1"/>
    </source>
</evidence>
<dbReference type="InterPro" id="IPR011990">
    <property type="entry name" value="TPR-like_helical_dom_sf"/>
</dbReference>
<evidence type="ECO:0000259" key="6">
    <source>
        <dbReference type="Pfam" id="PF07980"/>
    </source>
</evidence>
<evidence type="ECO:0000256" key="2">
    <source>
        <dbReference type="ARBA" id="ARBA00006275"/>
    </source>
</evidence>